<keyword evidence="2" id="KW-1185">Reference proteome</keyword>
<evidence type="ECO:0000313" key="1">
    <source>
        <dbReference type="EMBL" id="QPB08034.1"/>
    </source>
</evidence>
<evidence type="ECO:0000313" key="2">
    <source>
        <dbReference type="Proteomes" id="UP000663144"/>
    </source>
</evidence>
<dbReference type="EMBL" id="MW117965">
    <property type="protein sequence ID" value="QPB08034.1"/>
    <property type="molecule type" value="Genomic_DNA"/>
</dbReference>
<sequence>MTNQAVQVLQGPFAINSYGSGVTCQGPTFNIAPFLMGSRNYNWDPESYLTGSGNMGISASFQVPLDQESMRLCKERARTEITRQQAEADKARLDFELVRLLKCGEAMKQGVRFHPQSPYAKICADVIVINPKPKPVVAVDPNLNTGESQKK</sequence>
<dbReference type="Proteomes" id="UP000663144">
    <property type="component" value="Segment"/>
</dbReference>
<proteinExistence type="predicted"/>
<dbReference type="KEGG" id="vg:77946730"/>
<organism evidence="1 2">
    <name type="scientific">Synechococcus phage S-H38</name>
    <dbReference type="NCBI Taxonomy" id="2783673"/>
    <lineage>
        <taxon>Viruses</taxon>
        <taxon>Duplodnaviria</taxon>
        <taxon>Heunggongvirae</taxon>
        <taxon>Uroviricota</taxon>
        <taxon>Caudoviricetes</taxon>
        <taxon>Pantevenvirales</taxon>
        <taxon>Kyanoviridae</taxon>
        <taxon>Yellowseavirus</taxon>
        <taxon>Yellowseavirus thirtyeight</taxon>
    </lineage>
</organism>
<accession>A0A873WSI4</accession>
<dbReference type="GeneID" id="77946730"/>
<protein>
    <submittedName>
        <fullName evidence="1">Uncharacterized protein</fullName>
    </submittedName>
</protein>
<dbReference type="RefSeq" id="YP_010670525.1">
    <property type="nucleotide sequence ID" value="NC_070964.1"/>
</dbReference>
<reference evidence="1" key="1">
    <citation type="submission" date="2020-10" db="EMBL/GenBank/DDBJ databases">
        <title>The Isolation and Genome Sequence of a Novel Cyanophage S-H38 from the Yellow Sea, China.</title>
        <authorList>
            <person name="Jiang T."/>
        </authorList>
    </citation>
    <scope>NUCLEOTIDE SEQUENCE</scope>
</reference>
<name>A0A873WSI4_9CAUD</name>